<keyword evidence="1" id="KW-0472">Membrane</keyword>
<organism evidence="2 3">
    <name type="scientific">Natrarchaeobaculum sulfurireducens</name>
    <dbReference type="NCBI Taxonomy" id="2044521"/>
    <lineage>
        <taxon>Archaea</taxon>
        <taxon>Methanobacteriati</taxon>
        <taxon>Methanobacteriota</taxon>
        <taxon>Stenosarchaea group</taxon>
        <taxon>Halobacteria</taxon>
        <taxon>Halobacteriales</taxon>
        <taxon>Natrialbaceae</taxon>
        <taxon>Natrarchaeobaculum</taxon>
    </lineage>
</organism>
<reference evidence="3" key="1">
    <citation type="submission" date="2017-10" db="EMBL/GenBank/DDBJ databases">
        <title>Phenotypic and genomic properties of facultatively anaerobic sulfur-reducing natronoarchaea from hypersaline soda lakes.</title>
        <authorList>
            <person name="Sorokin D.Y."/>
            <person name="Kublanov I.V."/>
            <person name="Roman P."/>
            <person name="Sinninghe Damste J.S."/>
            <person name="Golyshin P.N."/>
            <person name="Rojo D."/>
            <person name="Ciordia S."/>
            <person name="Mena Md.C."/>
            <person name="Ferrer M."/>
            <person name="Messina E."/>
            <person name="Smedile F."/>
            <person name="La Spada G."/>
            <person name="La Cono V."/>
            <person name="Yakimov M.M."/>
        </authorList>
    </citation>
    <scope>NUCLEOTIDE SEQUENCE [LARGE SCALE GENOMIC DNA]</scope>
    <source>
        <strain evidence="3">AArc1</strain>
    </source>
</reference>
<dbReference type="GO" id="GO:0016787">
    <property type="term" value="F:hydrolase activity"/>
    <property type="evidence" value="ECO:0007669"/>
    <property type="project" value="UniProtKB-KW"/>
</dbReference>
<dbReference type="Proteomes" id="UP000258707">
    <property type="component" value="Chromosome"/>
</dbReference>
<dbReference type="Pfam" id="PF04307">
    <property type="entry name" value="YdjM"/>
    <property type="match status" value="1"/>
</dbReference>
<keyword evidence="1" id="KW-1133">Transmembrane helix</keyword>
<dbReference type="RefSeq" id="WP_117362685.1">
    <property type="nucleotide sequence ID" value="NZ_CP024047.1"/>
</dbReference>
<keyword evidence="1" id="KW-0812">Transmembrane</keyword>
<feature type="transmembrane region" description="Helical" evidence="1">
    <location>
        <begin position="198"/>
        <end position="215"/>
    </location>
</feature>
<dbReference type="GeneID" id="37637006"/>
<dbReference type="AlphaFoldDB" id="A0A346PAI5"/>
<sequence>MPSTVVHVGFAILLAAGLLKGAFDRRALAIILVIVVLPEADTLAGPWMDGAHRALLHTLTIPIVAGAWLTWDTRLREPEQSWLRTRWGDWGVRVAWVALFVHLFAHVLLDWAHLEGINLFYPVYDRFFRLEGELVLSSSEGLVQTFVEIHTDPETGDRTADAGSVGTTADTHVANPVELSAEPEPDDPILLPIAESGWQLYLALTGVFVLVARRFQDRRDE</sequence>
<name>A0A346PAI5_9EURY</name>
<gene>
    <name evidence="2" type="ORF">AArc1_0186</name>
</gene>
<proteinExistence type="predicted"/>
<evidence type="ECO:0000313" key="2">
    <source>
        <dbReference type="EMBL" id="AXR76530.1"/>
    </source>
</evidence>
<feature type="transmembrane region" description="Helical" evidence="1">
    <location>
        <begin position="6"/>
        <end position="23"/>
    </location>
</feature>
<evidence type="ECO:0000313" key="3">
    <source>
        <dbReference type="Proteomes" id="UP000258707"/>
    </source>
</evidence>
<feature type="transmembrane region" description="Helical" evidence="1">
    <location>
        <begin position="28"/>
        <end position="48"/>
    </location>
</feature>
<dbReference type="KEGG" id="nan:AArc1_0186"/>
<dbReference type="EMBL" id="CP024047">
    <property type="protein sequence ID" value="AXR76530.1"/>
    <property type="molecule type" value="Genomic_DNA"/>
</dbReference>
<dbReference type="InterPro" id="IPR007404">
    <property type="entry name" value="YdjM-like"/>
</dbReference>
<accession>A0A346PAI5</accession>
<evidence type="ECO:0000256" key="1">
    <source>
        <dbReference type="SAM" id="Phobius"/>
    </source>
</evidence>
<keyword evidence="2" id="KW-0378">Hydrolase</keyword>
<feature type="transmembrane region" description="Helical" evidence="1">
    <location>
        <begin position="54"/>
        <end position="71"/>
    </location>
</feature>
<protein>
    <submittedName>
        <fullName evidence="2">Membrane assocaited metal-dependent hydrolase</fullName>
    </submittedName>
</protein>
<feature type="transmembrane region" description="Helical" evidence="1">
    <location>
        <begin position="92"/>
        <end position="114"/>
    </location>
</feature>